<comment type="caution">
    <text evidence="1">The sequence shown here is derived from an EMBL/GenBank/DDBJ whole genome shotgun (WGS) entry which is preliminary data.</text>
</comment>
<dbReference type="RefSeq" id="WP_252850034.1">
    <property type="nucleotide sequence ID" value="NZ_BAPW01000007.1"/>
</dbReference>
<sequence length="155" mass="16085">MTEVHRAQVACLKTATQAAIRLVGGVEAAASCTRVGKTQISEYQNRNSPHVVPTDVAVALDGYAQQPLILAAMATIEGYALLPIAFGEGCAATAMSEVAASASGTMTAAIRALADGRIDRTEAADLSQRLGDLIRHSTDALQKMQALAFRADGEG</sequence>
<organism evidence="1 2">
    <name type="scientific">Asaia lannensis NBRC 102526</name>
    <dbReference type="NCBI Taxonomy" id="1307926"/>
    <lineage>
        <taxon>Bacteria</taxon>
        <taxon>Pseudomonadati</taxon>
        <taxon>Pseudomonadota</taxon>
        <taxon>Alphaproteobacteria</taxon>
        <taxon>Acetobacterales</taxon>
        <taxon>Acetobacteraceae</taxon>
        <taxon>Asaia</taxon>
    </lineage>
</organism>
<evidence type="ECO:0000313" key="1">
    <source>
        <dbReference type="EMBL" id="MCO6161052.1"/>
    </source>
</evidence>
<evidence type="ECO:0000313" key="2">
    <source>
        <dbReference type="Proteomes" id="UP001523401"/>
    </source>
</evidence>
<keyword evidence="2" id="KW-1185">Reference proteome</keyword>
<evidence type="ECO:0008006" key="3">
    <source>
        <dbReference type="Google" id="ProtNLM"/>
    </source>
</evidence>
<proteinExistence type="predicted"/>
<dbReference type="EMBL" id="JAMXQU010000013">
    <property type="protein sequence ID" value="MCO6161052.1"/>
    <property type="molecule type" value="Genomic_DNA"/>
</dbReference>
<protein>
    <recommendedName>
        <fullName evidence="3">Phage protein</fullName>
    </recommendedName>
</protein>
<name>A0ABT1CJL2_9PROT</name>
<reference evidence="1 2" key="1">
    <citation type="submission" date="2022-06" db="EMBL/GenBank/DDBJ databases">
        <title>Whole-genome of Asaia lannensis strain LMG 27011T.</title>
        <authorList>
            <person name="Sombolestani A."/>
        </authorList>
    </citation>
    <scope>NUCLEOTIDE SEQUENCE [LARGE SCALE GENOMIC DNA]</scope>
    <source>
        <strain evidence="1 2">NBRC 102526</strain>
    </source>
</reference>
<dbReference type="Proteomes" id="UP001523401">
    <property type="component" value="Unassembled WGS sequence"/>
</dbReference>
<gene>
    <name evidence="1" type="ORF">NF685_13510</name>
</gene>
<accession>A0ABT1CJL2</accession>